<dbReference type="AlphaFoldDB" id="W9SHB8"/>
<evidence type="ECO:0000313" key="1">
    <source>
        <dbReference type="EMBL" id="EXC31943.1"/>
    </source>
</evidence>
<evidence type="ECO:0000313" key="2">
    <source>
        <dbReference type="Proteomes" id="UP000030645"/>
    </source>
</evidence>
<accession>W9SHB8</accession>
<keyword evidence="2" id="KW-1185">Reference proteome</keyword>
<reference evidence="2" key="1">
    <citation type="submission" date="2013-01" db="EMBL/GenBank/DDBJ databases">
        <title>Draft Genome Sequence of a Mulberry Tree, Morus notabilis C.K. Schneid.</title>
        <authorList>
            <person name="He N."/>
            <person name="Zhao S."/>
        </authorList>
    </citation>
    <scope>NUCLEOTIDE SEQUENCE</scope>
</reference>
<dbReference type="Proteomes" id="UP000030645">
    <property type="component" value="Unassembled WGS sequence"/>
</dbReference>
<protein>
    <submittedName>
        <fullName evidence="1">Uncharacterized protein</fullName>
    </submittedName>
</protein>
<sequence>MEDDSTAIILYLIKRETNSITTLFVPWWLSVSSTTNENNKAVGVLSSFHQVRGSRVVEGEEEDIIRLKRHHV</sequence>
<organism evidence="1 2">
    <name type="scientific">Morus notabilis</name>
    <dbReference type="NCBI Taxonomy" id="981085"/>
    <lineage>
        <taxon>Eukaryota</taxon>
        <taxon>Viridiplantae</taxon>
        <taxon>Streptophyta</taxon>
        <taxon>Embryophyta</taxon>
        <taxon>Tracheophyta</taxon>
        <taxon>Spermatophyta</taxon>
        <taxon>Magnoliopsida</taxon>
        <taxon>eudicotyledons</taxon>
        <taxon>Gunneridae</taxon>
        <taxon>Pentapetalae</taxon>
        <taxon>rosids</taxon>
        <taxon>fabids</taxon>
        <taxon>Rosales</taxon>
        <taxon>Moraceae</taxon>
        <taxon>Moreae</taxon>
        <taxon>Morus</taxon>
    </lineage>
</organism>
<proteinExistence type="predicted"/>
<dbReference type="EMBL" id="KE346273">
    <property type="protein sequence ID" value="EXC31943.1"/>
    <property type="molecule type" value="Genomic_DNA"/>
</dbReference>
<name>W9SHB8_9ROSA</name>
<gene>
    <name evidence="1" type="ORF">L484_009793</name>
</gene>